<feature type="compositionally biased region" description="Polar residues" evidence="1">
    <location>
        <begin position="103"/>
        <end position="115"/>
    </location>
</feature>
<keyword evidence="3" id="KW-1185">Reference proteome</keyword>
<feature type="compositionally biased region" description="Polar residues" evidence="1">
    <location>
        <begin position="202"/>
        <end position="213"/>
    </location>
</feature>
<comment type="caution">
    <text evidence="2">The sequence shown here is derived from an EMBL/GenBank/DDBJ whole genome shotgun (WGS) entry which is preliminary data.</text>
</comment>
<feature type="compositionally biased region" description="Polar residues" evidence="1">
    <location>
        <begin position="306"/>
        <end position="317"/>
    </location>
</feature>
<name>A0A835GDS8_SPOEX</name>
<organism evidence="2 3">
    <name type="scientific">Spodoptera exigua</name>
    <name type="common">Beet armyworm</name>
    <name type="synonym">Noctua fulgens</name>
    <dbReference type="NCBI Taxonomy" id="7107"/>
    <lineage>
        <taxon>Eukaryota</taxon>
        <taxon>Metazoa</taxon>
        <taxon>Ecdysozoa</taxon>
        <taxon>Arthropoda</taxon>
        <taxon>Hexapoda</taxon>
        <taxon>Insecta</taxon>
        <taxon>Pterygota</taxon>
        <taxon>Neoptera</taxon>
        <taxon>Endopterygota</taxon>
        <taxon>Lepidoptera</taxon>
        <taxon>Glossata</taxon>
        <taxon>Ditrysia</taxon>
        <taxon>Noctuoidea</taxon>
        <taxon>Noctuidae</taxon>
        <taxon>Amphipyrinae</taxon>
        <taxon>Spodoptera</taxon>
    </lineage>
</organism>
<reference evidence="2" key="1">
    <citation type="submission" date="2020-08" db="EMBL/GenBank/DDBJ databases">
        <title>Spodoptera exigua strain:BAW_Kor-Di-RS1 Genome sequencing and assembly.</title>
        <authorList>
            <person name="Kim J."/>
            <person name="Nam H.Y."/>
            <person name="Kwon M."/>
            <person name="Choi J.H."/>
            <person name="Cho S.R."/>
            <person name="Kim G.-H."/>
        </authorList>
    </citation>
    <scope>NUCLEOTIDE SEQUENCE</scope>
    <source>
        <strain evidence="2">BAW_Kor-Di-RS1</strain>
        <tissue evidence="2">Whole-body</tissue>
    </source>
</reference>
<dbReference type="AlphaFoldDB" id="A0A835GDS8"/>
<feature type="compositionally biased region" description="Low complexity" evidence="1">
    <location>
        <begin position="27"/>
        <end position="45"/>
    </location>
</feature>
<feature type="region of interest" description="Disordered" evidence="1">
    <location>
        <begin position="388"/>
        <end position="416"/>
    </location>
</feature>
<proteinExistence type="predicted"/>
<sequence>MLIKPVETAAPAIKRRRSEAASLVPPASTGLLSSTSRASSASSLSADVEAEHRSAARRRLFQLYASFAALLPPIATITPNNNPPRIPANKAMTVHGKRKATDTQRATDTTPVSKKSTIESKHATLDDASSAPANDTMKNILKTRALGDSKSTSVAGKYKKIKIESTRESGSCTRANISHNSTSTKYTKARSRRKLATYEGTPASSRASGNVDTTRALSTNTPVADLVTKGNTESAPMFSNSVSVKSDSTPMASSTDARLIASKITIGISVMGSTAEDAPAPLPPTNAPASSTERAAPKPKSKNSTRKTITPRGTSSLKPLKVTSGPSVNVAQLAGYDEWQRQKTANAKYFHINTPTPSKKRAMSTAPVKASTQAKTQSLDETSLLIGAPLQDGAPLPSGDPLPTGDSLPTGNPLPSAVPLPGCPSLSVTPLLAGQPLVLVVQSTINNVYAPASRNTLRDGDCIELSDSD</sequence>
<protein>
    <submittedName>
        <fullName evidence="2">Uncharacterized protein</fullName>
    </submittedName>
</protein>
<evidence type="ECO:0000256" key="1">
    <source>
        <dbReference type="SAM" id="MobiDB-lite"/>
    </source>
</evidence>
<feature type="region of interest" description="Disordered" evidence="1">
    <location>
        <begin position="193"/>
        <end position="213"/>
    </location>
</feature>
<evidence type="ECO:0000313" key="3">
    <source>
        <dbReference type="Proteomes" id="UP000648187"/>
    </source>
</evidence>
<feature type="region of interest" description="Disordered" evidence="1">
    <location>
        <begin position="1"/>
        <end position="45"/>
    </location>
</feature>
<evidence type="ECO:0000313" key="2">
    <source>
        <dbReference type="EMBL" id="KAF9414297.1"/>
    </source>
</evidence>
<accession>A0A835GDS8</accession>
<dbReference type="EMBL" id="JACKWZ010000137">
    <property type="protein sequence ID" value="KAF9414297.1"/>
    <property type="molecule type" value="Genomic_DNA"/>
</dbReference>
<gene>
    <name evidence="2" type="ORF">HW555_007775</name>
</gene>
<feature type="compositionally biased region" description="Basic and acidic residues" evidence="1">
    <location>
        <begin position="116"/>
        <end position="125"/>
    </location>
</feature>
<feature type="region of interest" description="Disordered" evidence="1">
    <location>
        <begin position="80"/>
        <end position="135"/>
    </location>
</feature>
<feature type="region of interest" description="Disordered" evidence="1">
    <location>
        <begin position="274"/>
        <end position="323"/>
    </location>
</feature>
<dbReference type="Proteomes" id="UP000648187">
    <property type="component" value="Unassembled WGS sequence"/>
</dbReference>